<dbReference type="Proteomes" id="UP000005824">
    <property type="component" value="Unassembled WGS sequence"/>
</dbReference>
<evidence type="ECO:0000313" key="8">
    <source>
        <dbReference type="EMBL" id="EDY15966.1"/>
    </source>
</evidence>
<dbReference type="GO" id="GO:0046872">
    <property type="term" value="F:metal ion binding"/>
    <property type="evidence" value="ECO:0007669"/>
    <property type="project" value="UniProtKB-KW"/>
</dbReference>
<dbReference type="Gene3D" id="1.10.287.3080">
    <property type="match status" value="1"/>
</dbReference>
<keyword evidence="4 5" id="KW-0408">Iron</keyword>
<feature type="transmembrane region" description="Helical" evidence="6">
    <location>
        <begin position="20"/>
        <end position="42"/>
    </location>
</feature>
<dbReference type="InterPro" id="IPR036909">
    <property type="entry name" value="Cyt_c-like_dom_sf"/>
</dbReference>
<name>B4DC89_9BACT</name>
<keyword evidence="6" id="KW-0812">Transmembrane</keyword>
<evidence type="ECO:0000256" key="3">
    <source>
        <dbReference type="ARBA" id="ARBA00022729"/>
    </source>
</evidence>
<keyword evidence="6" id="KW-0472">Membrane</keyword>
<protein>
    <submittedName>
        <fullName evidence="8">Multihaem cytochrome</fullName>
    </submittedName>
</protein>
<evidence type="ECO:0000256" key="5">
    <source>
        <dbReference type="PROSITE-ProRule" id="PRU00433"/>
    </source>
</evidence>
<organism evidence="8 9">
    <name type="scientific">Chthoniobacter flavus Ellin428</name>
    <dbReference type="NCBI Taxonomy" id="497964"/>
    <lineage>
        <taxon>Bacteria</taxon>
        <taxon>Pseudomonadati</taxon>
        <taxon>Verrucomicrobiota</taxon>
        <taxon>Spartobacteria</taxon>
        <taxon>Chthoniobacterales</taxon>
        <taxon>Chthoniobacteraceae</taxon>
        <taxon>Chthoniobacter</taxon>
    </lineage>
</organism>
<keyword evidence="6" id="KW-1133">Transmembrane helix</keyword>
<keyword evidence="2 5" id="KW-0479">Metal-binding</keyword>
<dbReference type="Pfam" id="PF13435">
    <property type="entry name" value="Cytochrome_C554"/>
    <property type="match status" value="1"/>
</dbReference>
<dbReference type="InterPro" id="IPR010177">
    <property type="entry name" value="Paired_CXXCH_1"/>
</dbReference>
<reference evidence="8 9" key="1">
    <citation type="journal article" date="2011" name="J. Bacteriol.">
        <title>Genome sequence of Chthoniobacter flavus Ellin428, an aerobic heterotrophic soil bacterium.</title>
        <authorList>
            <person name="Kant R."/>
            <person name="van Passel M.W."/>
            <person name="Palva A."/>
            <person name="Lucas S."/>
            <person name="Lapidus A."/>
            <person name="Glavina Del Rio T."/>
            <person name="Dalin E."/>
            <person name="Tice H."/>
            <person name="Bruce D."/>
            <person name="Goodwin L."/>
            <person name="Pitluck S."/>
            <person name="Larimer F.W."/>
            <person name="Land M.L."/>
            <person name="Hauser L."/>
            <person name="Sangwan P."/>
            <person name="de Vos W.M."/>
            <person name="Janssen P.H."/>
            <person name="Smidt H."/>
        </authorList>
    </citation>
    <scope>NUCLEOTIDE SEQUENCE [LARGE SCALE GENOMIC DNA]</scope>
    <source>
        <strain evidence="8 9">Ellin428</strain>
    </source>
</reference>
<evidence type="ECO:0000259" key="7">
    <source>
        <dbReference type="PROSITE" id="PS51007"/>
    </source>
</evidence>
<dbReference type="EMBL" id="ABVL01000045">
    <property type="protein sequence ID" value="EDY15966.1"/>
    <property type="molecule type" value="Genomic_DNA"/>
</dbReference>
<comment type="caution">
    <text evidence="8">The sequence shown here is derived from an EMBL/GenBank/DDBJ whole genome shotgun (WGS) entry which is preliminary data.</text>
</comment>
<accession>B4DC89</accession>
<evidence type="ECO:0000256" key="1">
    <source>
        <dbReference type="ARBA" id="ARBA00022617"/>
    </source>
</evidence>
<dbReference type="GO" id="GO:0009055">
    <property type="term" value="F:electron transfer activity"/>
    <property type="evidence" value="ECO:0007669"/>
    <property type="project" value="InterPro"/>
</dbReference>
<dbReference type="InterPro" id="IPR023155">
    <property type="entry name" value="Cyt_c-552/4"/>
</dbReference>
<evidence type="ECO:0000256" key="6">
    <source>
        <dbReference type="SAM" id="Phobius"/>
    </source>
</evidence>
<dbReference type="Pfam" id="PF09699">
    <property type="entry name" value="Paired_CXXCH_1"/>
    <property type="match status" value="1"/>
</dbReference>
<sequence length="570" mass="63286">MSNPDQDSPSHRSPSCKRCFLFCALIIIVLLVVGGAFLYHYIVTGGLRARQKPSALEARVAASLVNFSIPTEFKAMKNPLDATPNGGDVAAGRELYQKNCDACHGFDGTGNTHAGNGTYPPPFDLSHAAIARRNRTDGELFYFIRNGVRNTAMPGWQMPNLQIWQLVAYIRNLPLTAPAPREQTVNPATPAPSEAGAHYVGSAACEKCHEDIYTRWKKTPMANVVRNPKEHPDAIIPDLKSGDPLITFTVDDIAFVYGSKWKQRYFKKVGDDYYVLPAQWDVTHKQWKPYFVKKDWWAEFYPPDNFQRPTGALCDGCHSVNYDIKTKIPSEWNVGCEKCHGPGSEHVKQATAASILCPSRMDYVAANDTCIQCHSQGRTLTNPIDGKYYDWPVGYDVSKKLSDYWKLEDHKLGETTFTHFPDGTAHKNRMQGNDFTTSLMYTHGVTCFTCHDVHGTEYPSQLRKPASSLCLDCHGPSSPNGPFAPSLEAHTHHKAGSAGSECIACHMPKIAETLGDVNVRSHTFHFVSPSETDSMKIPNACNVCHTDKTTAWATSALKSWGDQSPWRVAQ</sequence>
<dbReference type="Gene3D" id="1.10.780.10">
    <property type="entry name" value="Hydroxylamine Oxidoreductase, Chain A, domain 1"/>
    <property type="match status" value="1"/>
</dbReference>
<dbReference type="Gene3D" id="1.10.1130.10">
    <property type="entry name" value="Flavocytochrome C3, Chain A"/>
    <property type="match status" value="2"/>
</dbReference>
<dbReference type="STRING" id="497964.CfE428DRAFT_6530"/>
<dbReference type="AlphaFoldDB" id="B4DC89"/>
<dbReference type="InterPro" id="IPR036280">
    <property type="entry name" value="Multihaem_cyt_sf"/>
</dbReference>
<dbReference type="eggNOG" id="COG2010">
    <property type="taxonomic scope" value="Bacteria"/>
</dbReference>
<keyword evidence="1 5" id="KW-0349">Heme</keyword>
<dbReference type="InterPro" id="IPR009056">
    <property type="entry name" value="Cyt_c-like_dom"/>
</dbReference>
<dbReference type="InterPro" id="IPR051829">
    <property type="entry name" value="Multiheme_Cytochr_ET"/>
</dbReference>
<dbReference type="SUPFAM" id="SSF48695">
    <property type="entry name" value="Multiheme cytochromes"/>
    <property type="match status" value="1"/>
</dbReference>
<dbReference type="GO" id="GO:0020037">
    <property type="term" value="F:heme binding"/>
    <property type="evidence" value="ECO:0007669"/>
    <property type="project" value="InterPro"/>
</dbReference>
<evidence type="ECO:0000256" key="4">
    <source>
        <dbReference type="ARBA" id="ARBA00023004"/>
    </source>
</evidence>
<dbReference type="PROSITE" id="PS51007">
    <property type="entry name" value="CYTC"/>
    <property type="match status" value="1"/>
</dbReference>
<dbReference type="SUPFAM" id="SSF46626">
    <property type="entry name" value="Cytochrome c"/>
    <property type="match status" value="1"/>
</dbReference>
<dbReference type="PANTHER" id="PTHR35038">
    <property type="entry name" value="DISSIMILATORY SULFITE REDUCTASE SIRA"/>
    <property type="match status" value="1"/>
</dbReference>
<evidence type="ECO:0000313" key="9">
    <source>
        <dbReference type="Proteomes" id="UP000005824"/>
    </source>
</evidence>
<evidence type="ECO:0000256" key="2">
    <source>
        <dbReference type="ARBA" id="ARBA00022723"/>
    </source>
</evidence>
<dbReference type="PANTHER" id="PTHR35038:SF8">
    <property type="entry name" value="C-TYPE POLYHEME CYTOCHROME OMCC"/>
    <property type="match status" value="1"/>
</dbReference>
<proteinExistence type="predicted"/>
<keyword evidence="9" id="KW-1185">Reference proteome</keyword>
<keyword evidence="3" id="KW-0732">Signal</keyword>
<dbReference type="InParanoid" id="B4DC89"/>
<feature type="domain" description="Cytochrome c" evidence="7">
    <location>
        <begin position="87"/>
        <end position="174"/>
    </location>
</feature>
<gene>
    <name evidence="8" type="ORF">CfE428DRAFT_6530</name>
</gene>
<dbReference type="NCBIfam" id="TIGR01905">
    <property type="entry name" value="paired_CXXCH_1"/>
    <property type="match status" value="1"/>
</dbReference>
<dbReference type="Pfam" id="PF13442">
    <property type="entry name" value="Cytochrome_CBB3"/>
    <property type="match status" value="1"/>
</dbReference>
<dbReference type="Gene3D" id="1.10.760.10">
    <property type="entry name" value="Cytochrome c-like domain"/>
    <property type="match status" value="1"/>
</dbReference>